<accession>A0A0F5H0M3</accession>
<keyword evidence="2" id="KW-0378">Hydrolase</keyword>
<evidence type="ECO:0000256" key="2">
    <source>
        <dbReference type="ARBA" id="ARBA00022801"/>
    </source>
</evidence>
<dbReference type="GO" id="GO:0046872">
    <property type="term" value="F:metal ion binding"/>
    <property type="evidence" value="ECO:0007669"/>
    <property type="project" value="UniProtKB-KW"/>
</dbReference>
<evidence type="ECO:0000256" key="3">
    <source>
        <dbReference type="ARBA" id="ARBA00022842"/>
    </source>
</evidence>
<dbReference type="InterPro" id="IPR035930">
    <property type="entry name" value="FomD-like_sf"/>
</dbReference>
<keyword evidence="6" id="KW-1185">Reference proteome</keyword>
<dbReference type="EMBL" id="JZXN01000015">
    <property type="protein sequence ID" value="KKB26871.1"/>
    <property type="molecule type" value="Genomic_DNA"/>
</dbReference>
<dbReference type="InterPro" id="IPR050212">
    <property type="entry name" value="Ntdp-like"/>
</dbReference>
<evidence type="ECO:0000259" key="4">
    <source>
        <dbReference type="Pfam" id="PF04167"/>
    </source>
</evidence>
<protein>
    <submittedName>
        <fullName evidence="5">RNAse G and E associated domain containing protein</fullName>
    </submittedName>
</protein>
<organism evidence="5 6">
    <name type="scientific">Mycoplasmopsis meleagridis ATCC 25294</name>
    <dbReference type="NCBI Taxonomy" id="1264554"/>
    <lineage>
        <taxon>Bacteria</taxon>
        <taxon>Bacillati</taxon>
        <taxon>Mycoplasmatota</taxon>
        <taxon>Mycoplasmoidales</taxon>
        <taxon>Metamycoplasmataceae</taxon>
        <taxon>Mycoplasmopsis</taxon>
    </lineage>
</organism>
<evidence type="ECO:0000313" key="5">
    <source>
        <dbReference type="EMBL" id="KKB26871.1"/>
    </source>
</evidence>
<dbReference type="STRING" id="29561.MM26B8_03750"/>
<name>A0A0F5H0M3_9BACT</name>
<keyword evidence="1" id="KW-0479">Metal-binding</keyword>
<dbReference type="PIRSF" id="PIRSF028345">
    <property type="entry name" value="UCP028345"/>
    <property type="match status" value="1"/>
</dbReference>
<proteinExistence type="predicted"/>
<feature type="domain" description="DUF402" evidence="4">
    <location>
        <begin position="27"/>
        <end position="159"/>
    </location>
</feature>
<reference evidence="5 6" key="1">
    <citation type="submission" date="2015-03" db="EMBL/GenBank/DDBJ databases">
        <title>Genome sequence of Mycoplasma meleagridis strain ATCC 25294.</title>
        <authorList>
            <person name="Yacoub E."/>
            <person name="Blanchard A."/>
            <person name="Sirand-Pugnet P."/>
            <person name="Mardassi B.B.A."/>
        </authorList>
    </citation>
    <scope>NUCLEOTIDE SEQUENCE [LARGE SCALE GENOMIC DNA]</scope>
    <source>
        <strain evidence="5 6">ATCC 25294</strain>
    </source>
</reference>
<dbReference type="PANTHER" id="PTHR39159">
    <property type="match status" value="1"/>
</dbReference>
<dbReference type="Gene3D" id="2.40.380.10">
    <property type="entry name" value="FomD-like"/>
    <property type="match status" value="1"/>
</dbReference>
<dbReference type="PATRIC" id="fig|1264554.4.peg.393"/>
<evidence type="ECO:0000256" key="1">
    <source>
        <dbReference type="ARBA" id="ARBA00022723"/>
    </source>
</evidence>
<keyword evidence="3" id="KW-0460">Magnesium</keyword>
<sequence length="214" mass="25493">MNNNKKEKSSYPLIGTMINVQAYKYNGMLYRQWNGAKVIRNTKDHYVLLMYKTKVGEISKKDWVYRDPVIWFMPKNALHNALVLLKQSGNYIYVNISSKPIYEDNTIKFVDYDIDIKKYPGKKLAIVDQDEFKEHIKEYKYPLKLIKQVEKSLEEVIYQSIKNEYFFNKTILNYYVKLAQKDHFIKSDLNLDTKINSSKMETKNNFKKAKKPTK</sequence>
<dbReference type="SUPFAM" id="SSF159234">
    <property type="entry name" value="FomD-like"/>
    <property type="match status" value="1"/>
</dbReference>
<evidence type="ECO:0000313" key="6">
    <source>
        <dbReference type="Proteomes" id="UP000033750"/>
    </source>
</evidence>
<dbReference type="OrthoDB" id="1645325at2"/>
<dbReference type="PANTHER" id="PTHR39159:SF1">
    <property type="entry name" value="UPF0374 PROTEIN YGAC"/>
    <property type="match status" value="1"/>
</dbReference>
<dbReference type="AlphaFoldDB" id="A0A0F5H0M3"/>
<gene>
    <name evidence="5" type="ORF">MMELEA_04470</name>
</gene>
<dbReference type="GO" id="GO:0016787">
    <property type="term" value="F:hydrolase activity"/>
    <property type="evidence" value="ECO:0007669"/>
    <property type="project" value="UniProtKB-KW"/>
</dbReference>
<dbReference type="RefSeq" id="WP_046096877.1">
    <property type="nucleotide sequence ID" value="NZ_JZXN01000015.1"/>
</dbReference>
<dbReference type="Pfam" id="PF04167">
    <property type="entry name" value="DUF402"/>
    <property type="match status" value="1"/>
</dbReference>
<dbReference type="InterPro" id="IPR016882">
    <property type="entry name" value="SA1684"/>
</dbReference>
<dbReference type="InterPro" id="IPR007295">
    <property type="entry name" value="DUF402"/>
</dbReference>
<dbReference type="Proteomes" id="UP000033750">
    <property type="component" value="Unassembled WGS sequence"/>
</dbReference>
<comment type="caution">
    <text evidence="5">The sequence shown here is derived from an EMBL/GenBank/DDBJ whole genome shotgun (WGS) entry which is preliminary data.</text>
</comment>